<accession>A0A8X6UCQ5</accession>
<gene>
    <name evidence="1" type="ORF">NPIL_465521</name>
</gene>
<dbReference type="AlphaFoldDB" id="A0A8X6UCQ5"/>
<sequence>MDSPSRYHHHVQSVGNKMPPQFLTLYSWSVRTKEVIKKIYAAHIFVIRSNYSWLRSLSPLDKELSLRHLFLFFDVICFSNVSNRLKLSSTSPHASTCSTSSK</sequence>
<protein>
    <submittedName>
        <fullName evidence="1">Uncharacterized protein</fullName>
    </submittedName>
</protein>
<evidence type="ECO:0000313" key="1">
    <source>
        <dbReference type="EMBL" id="GFU17728.1"/>
    </source>
</evidence>
<dbReference type="EMBL" id="BMAW01126639">
    <property type="protein sequence ID" value="GFU17728.1"/>
    <property type="molecule type" value="Genomic_DNA"/>
</dbReference>
<proteinExistence type="predicted"/>
<name>A0A8X6UCQ5_NEPPI</name>
<dbReference type="Proteomes" id="UP000887013">
    <property type="component" value="Unassembled WGS sequence"/>
</dbReference>
<reference evidence="1" key="1">
    <citation type="submission" date="2020-08" db="EMBL/GenBank/DDBJ databases">
        <title>Multicomponent nature underlies the extraordinary mechanical properties of spider dragline silk.</title>
        <authorList>
            <person name="Kono N."/>
            <person name="Nakamura H."/>
            <person name="Mori M."/>
            <person name="Yoshida Y."/>
            <person name="Ohtoshi R."/>
            <person name="Malay A.D."/>
            <person name="Moran D.A.P."/>
            <person name="Tomita M."/>
            <person name="Numata K."/>
            <person name="Arakawa K."/>
        </authorList>
    </citation>
    <scope>NUCLEOTIDE SEQUENCE</scope>
</reference>
<keyword evidence="2" id="KW-1185">Reference proteome</keyword>
<comment type="caution">
    <text evidence="1">The sequence shown here is derived from an EMBL/GenBank/DDBJ whole genome shotgun (WGS) entry which is preliminary data.</text>
</comment>
<evidence type="ECO:0000313" key="2">
    <source>
        <dbReference type="Proteomes" id="UP000887013"/>
    </source>
</evidence>
<organism evidence="1 2">
    <name type="scientific">Nephila pilipes</name>
    <name type="common">Giant wood spider</name>
    <name type="synonym">Nephila maculata</name>
    <dbReference type="NCBI Taxonomy" id="299642"/>
    <lineage>
        <taxon>Eukaryota</taxon>
        <taxon>Metazoa</taxon>
        <taxon>Ecdysozoa</taxon>
        <taxon>Arthropoda</taxon>
        <taxon>Chelicerata</taxon>
        <taxon>Arachnida</taxon>
        <taxon>Araneae</taxon>
        <taxon>Araneomorphae</taxon>
        <taxon>Entelegynae</taxon>
        <taxon>Araneoidea</taxon>
        <taxon>Nephilidae</taxon>
        <taxon>Nephila</taxon>
    </lineage>
</organism>